<reference evidence="2 3" key="1">
    <citation type="submission" date="2024-11" db="EMBL/GenBank/DDBJ databases">
        <title>Chromosome-level genome assembly of the freshwater bivalve Anodonta woodiana.</title>
        <authorList>
            <person name="Chen X."/>
        </authorList>
    </citation>
    <scope>NUCLEOTIDE SEQUENCE [LARGE SCALE GENOMIC DNA]</scope>
    <source>
        <strain evidence="2">MN2024</strain>
        <tissue evidence="2">Gills</tissue>
    </source>
</reference>
<evidence type="ECO:0000313" key="3">
    <source>
        <dbReference type="Proteomes" id="UP001634394"/>
    </source>
</evidence>
<gene>
    <name evidence="2" type="ORF">ACJMK2_018765</name>
</gene>
<keyword evidence="1" id="KW-0175">Coiled coil</keyword>
<evidence type="ECO:0000313" key="2">
    <source>
        <dbReference type="EMBL" id="KAL3847874.1"/>
    </source>
</evidence>
<dbReference type="AlphaFoldDB" id="A0ABD3UEE0"/>
<sequence length="79" mass="9379">MKLQKELAYAQCLLEDLIMKVISEEANIEEEENKKKSVDKKWSKKQTSKLHLMFTQRCDMKPIMKTPFQSQVSHPEQRP</sequence>
<dbReference type="Proteomes" id="UP001634394">
    <property type="component" value="Unassembled WGS sequence"/>
</dbReference>
<dbReference type="EMBL" id="JBJQND010000016">
    <property type="protein sequence ID" value="KAL3847874.1"/>
    <property type="molecule type" value="Genomic_DNA"/>
</dbReference>
<comment type="caution">
    <text evidence="2">The sequence shown here is derived from an EMBL/GenBank/DDBJ whole genome shotgun (WGS) entry which is preliminary data.</text>
</comment>
<feature type="non-terminal residue" evidence="2">
    <location>
        <position position="79"/>
    </location>
</feature>
<proteinExistence type="predicted"/>
<keyword evidence="3" id="KW-1185">Reference proteome</keyword>
<name>A0ABD3UEE0_SINWO</name>
<organism evidence="2 3">
    <name type="scientific">Sinanodonta woodiana</name>
    <name type="common">Chinese pond mussel</name>
    <name type="synonym">Anodonta woodiana</name>
    <dbReference type="NCBI Taxonomy" id="1069815"/>
    <lineage>
        <taxon>Eukaryota</taxon>
        <taxon>Metazoa</taxon>
        <taxon>Spiralia</taxon>
        <taxon>Lophotrochozoa</taxon>
        <taxon>Mollusca</taxon>
        <taxon>Bivalvia</taxon>
        <taxon>Autobranchia</taxon>
        <taxon>Heteroconchia</taxon>
        <taxon>Palaeoheterodonta</taxon>
        <taxon>Unionida</taxon>
        <taxon>Unionoidea</taxon>
        <taxon>Unionidae</taxon>
        <taxon>Unioninae</taxon>
        <taxon>Sinanodonta</taxon>
    </lineage>
</organism>
<accession>A0ABD3UEE0</accession>
<evidence type="ECO:0000256" key="1">
    <source>
        <dbReference type="SAM" id="Coils"/>
    </source>
</evidence>
<feature type="coiled-coil region" evidence="1">
    <location>
        <begin position="14"/>
        <end position="41"/>
    </location>
</feature>
<protein>
    <submittedName>
        <fullName evidence="2">Uncharacterized protein</fullName>
    </submittedName>
</protein>